<dbReference type="Proteomes" id="UP001163603">
    <property type="component" value="Chromosome 12"/>
</dbReference>
<keyword evidence="2" id="KW-1185">Reference proteome</keyword>
<accession>A0ACC0XGM6</accession>
<sequence length="93" mass="9478">MATKTSVFVNLALVLALLLAISVAEGHRTFGAGFLKAKSAPQCESVTGVNSGDTCSAIAEAFGLTADLFGAINPNLNCDELFVGQWLCVAGSA</sequence>
<dbReference type="EMBL" id="CM047747">
    <property type="protein sequence ID" value="KAJ0017454.1"/>
    <property type="molecule type" value="Genomic_DNA"/>
</dbReference>
<name>A0ACC0XGM6_9ROSI</name>
<gene>
    <name evidence="1" type="ORF">Pint_10753</name>
</gene>
<comment type="caution">
    <text evidence="1">The sequence shown here is derived from an EMBL/GenBank/DDBJ whole genome shotgun (WGS) entry which is preliminary data.</text>
</comment>
<organism evidence="1 2">
    <name type="scientific">Pistacia integerrima</name>
    <dbReference type="NCBI Taxonomy" id="434235"/>
    <lineage>
        <taxon>Eukaryota</taxon>
        <taxon>Viridiplantae</taxon>
        <taxon>Streptophyta</taxon>
        <taxon>Embryophyta</taxon>
        <taxon>Tracheophyta</taxon>
        <taxon>Spermatophyta</taxon>
        <taxon>Magnoliopsida</taxon>
        <taxon>eudicotyledons</taxon>
        <taxon>Gunneridae</taxon>
        <taxon>Pentapetalae</taxon>
        <taxon>rosids</taxon>
        <taxon>malvids</taxon>
        <taxon>Sapindales</taxon>
        <taxon>Anacardiaceae</taxon>
        <taxon>Pistacia</taxon>
    </lineage>
</organism>
<reference evidence="2" key="1">
    <citation type="journal article" date="2023" name="G3 (Bethesda)">
        <title>Genome assembly and association tests identify interacting loci associated with vigor, precocity, and sex in interspecific pistachio rootstocks.</title>
        <authorList>
            <person name="Palmer W."/>
            <person name="Jacygrad E."/>
            <person name="Sagayaradj S."/>
            <person name="Cavanaugh K."/>
            <person name="Han R."/>
            <person name="Bertier L."/>
            <person name="Beede B."/>
            <person name="Kafkas S."/>
            <person name="Golino D."/>
            <person name="Preece J."/>
            <person name="Michelmore R."/>
        </authorList>
    </citation>
    <scope>NUCLEOTIDE SEQUENCE [LARGE SCALE GENOMIC DNA]</scope>
</reference>
<protein>
    <submittedName>
        <fullName evidence="1">Uncharacterized protein</fullName>
    </submittedName>
</protein>
<proteinExistence type="predicted"/>
<evidence type="ECO:0000313" key="2">
    <source>
        <dbReference type="Proteomes" id="UP001163603"/>
    </source>
</evidence>
<evidence type="ECO:0000313" key="1">
    <source>
        <dbReference type="EMBL" id="KAJ0017454.1"/>
    </source>
</evidence>